<organism evidence="2 3">
    <name type="scientific">Trema orientale</name>
    <name type="common">Charcoal tree</name>
    <name type="synonym">Celtis orientalis</name>
    <dbReference type="NCBI Taxonomy" id="63057"/>
    <lineage>
        <taxon>Eukaryota</taxon>
        <taxon>Viridiplantae</taxon>
        <taxon>Streptophyta</taxon>
        <taxon>Embryophyta</taxon>
        <taxon>Tracheophyta</taxon>
        <taxon>Spermatophyta</taxon>
        <taxon>Magnoliopsida</taxon>
        <taxon>eudicotyledons</taxon>
        <taxon>Gunneridae</taxon>
        <taxon>Pentapetalae</taxon>
        <taxon>rosids</taxon>
        <taxon>fabids</taxon>
        <taxon>Rosales</taxon>
        <taxon>Cannabaceae</taxon>
        <taxon>Trema</taxon>
    </lineage>
</organism>
<dbReference type="EMBL" id="JXTC01000116">
    <property type="protein sequence ID" value="PON87496.1"/>
    <property type="molecule type" value="Genomic_DNA"/>
</dbReference>
<sequence>MICRGLCSSFPFIIKRLPQKQFQVKRRELTNFLFKDKSKASKLKTPSPHPKMAPQKKEERKKKRKIYVKYVYYKNGQKYFLILLNHIIFEVLFKQGTSEREREKKFYKILNHILSKLTKMAFYFSCLLISSLLIKNCNSP</sequence>
<keyword evidence="3" id="KW-1185">Reference proteome</keyword>
<comment type="caution">
    <text evidence="2">The sequence shown here is derived from an EMBL/GenBank/DDBJ whole genome shotgun (WGS) entry which is preliminary data.</text>
</comment>
<proteinExistence type="predicted"/>
<accession>A0A2P5EPQ0</accession>
<evidence type="ECO:0000313" key="2">
    <source>
        <dbReference type="EMBL" id="PON87496.1"/>
    </source>
</evidence>
<dbReference type="InParanoid" id="A0A2P5EPQ0"/>
<name>A0A2P5EPQ0_TREOI</name>
<dbReference type="AlphaFoldDB" id="A0A2P5EPQ0"/>
<reference evidence="3" key="1">
    <citation type="submission" date="2016-06" db="EMBL/GenBank/DDBJ databases">
        <title>Parallel loss of symbiosis genes in relatives of nitrogen-fixing non-legume Parasponia.</title>
        <authorList>
            <person name="Van Velzen R."/>
            <person name="Holmer R."/>
            <person name="Bu F."/>
            <person name="Rutten L."/>
            <person name="Van Zeijl A."/>
            <person name="Liu W."/>
            <person name="Santuari L."/>
            <person name="Cao Q."/>
            <person name="Sharma T."/>
            <person name="Shen D."/>
            <person name="Roswanjaya Y."/>
            <person name="Wardhani T."/>
            <person name="Kalhor M.S."/>
            <person name="Jansen J."/>
            <person name="Van den Hoogen J."/>
            <person name="Gungor B."/>
            <person name="Hartog M."/>
            <person name="Hontelez J."/>
            <person name="Verver J."/>
            <person name="Yang W.-C."/>
            <person name="Schijlen E."/>
            <person name="Repin R."/>
            <person name="Schilthuizen M."/>
            <person name="Schranz E."/>
            <person name="Heidstra R."/>
            <person name="Miyata K."/>
            <person name="Fedorova E."/>
            <person name="Kohlen W."/>
            <person name="Bisseling T."/>
            <person name="Smit S."/>
            <person name="Geurts R."/>
        </authorList>
    </citation>
    <scope>NUCLEOTIDE SEQUENCE [LARGE SCALE GENOMIC DNA]</scope>
    <source>
        <strain evidence="3">cv. RG33-2</strain>
    </source>
</reference>
<dbReference type="OrthoDB" id="10467709at2759"/>
<evidence type="ECO:0000313" key="3">
    <source>
        <dbReference type="Proteomes" id="UP000237000"/>
    </source>
</evidence>
<feature type="region of interest" description="Disordered" evidence="1">
    <location>
        <begin position="37"/>
        <end position="62"/>
    </location>
</feature>
<dbReference type="Proteomes" id="UP000237000">
    <property type="component" value="Unassembled WGS sequence"/>
</dbReference>
<gene>
    <name evidence="2" type="ORF">TorRG33x02_166740</name>
</gene>
<protein>
    <submittedName>
        <fullName evidence="2">Uncharacterized protein</fullName>
    </submittedName>
</protein>
<evidence type="ECO:0000256" key="1">
    <source>
        <dbReference type="SAM" id="MobiDB-lite"/>
    </source>
</evidence>